<dbReference type="KEGG" id="mtua:CSH63_05070"/>
<dbReference type="AlphaFoldDB" id="A0A386WEV6"/>
<dbReference type="Proteomes" id="UP000267804">
    <property type="component" value="Chromosome"/>
</dbReference>
<keyword evidence="2" id="KW-0812">Transmembrane</keyword>
<feature type="transmembrane region" description="Helical" evidence="2">
    <location>
        <begin position="37"/>
        <end position="61"/>
    </location>
</feature>
<feature type="region of interest" description="Disordered" evidence="1">
    <location>
        <begin position="1"/>
        <end position="20"/>
    </location>
</feature>
<feature type="transmembrane region" description="Helical" evidence="2">
    <location>
        <begin position="73"/>
        <end position="97"/>
    </location>
</feature>
<name>A0A386WEV6_9ACTN</name>
<reference evidence="3 4" key="1">
    <citation type="submission" date="2017-10" db="EMBL/GenBank/DDBJ databases">
        <title>Integration of genomic and chemical information greatly accelerates assignment of the full stereostructure of myelolactone, a potent inhibitor of myeloma from a marine-derived Micromonospora.</title>
        <authorList>
            <person name="Kim M.C."/>
            <person name="Machado H."/>
            <person name="Jensen P.R."/>
            <person name="Fenical W."/>
        </authorList>
    </citation>
    <scope>NUCLEOTIDE SEQUENCE [LARGE SCALE GENOMIC DNA]</scope>
    <source>
        <strain evidence="3 4">CNY-010</strain>
    </source>
</reference>
<proteinExistence type="predicted"/>
<keyword evidence="2" id="KW-1133">Transmembrane helix</keyword>
<dbReference type="EMBL" id="CP024087">
    <property type="protein sequence ID" value="AYF26837.1"/>
    <property type="molecule type" value="Genomic_DNA"/>
</dbReference>
<gene>
    <name evidence="3" type="ORF">CSH63_05070</name>
</gene>
<feature type="compositionally biased region" description="Polar residues" evidence="1">
    <location>
        <begin position="1"/>
        <end position="13"/>
    </location>
</feature>
<evidence type="ECO:0000313" key="3">
    <source>
        <dbReference type="EMBL" id="AYF26837.1"/>
    </source>
</evidence>
<keyword evidence="2" id="KW-0472">Membrane</keyword>
<evidence type="ECO:0000256" key="1">
    <source>
        <dbReference type="SAM" id="MobiDB-lite"/>
    </source>
</evidence>
<evidence type="ECO:0000256" key="2">
    <source>
        <dbReference type="SAM" id="Phobius"/>
    </source>
</evidence>
<accession>A0A386WEV6</accession>
<organism evidence="3 4">
    <name type="scientific">Micromonospora tulbaghiae</name>
    <dbReference type="NCBI Taxonomy" id="479978"/>
    <lineage>
        <taxon>Bacteria</taxon>
        <taxon>Bacillati</taxon>
        <taxon>Actinomycetota</taxon>
        <taxon>Actinomycetes</taxon>
        <taxon>Micromonosporales</taxon>
        <taxon>Micromonosporaceae</taxon>
        <taxon>Micromonospora</taxon>
    </lineage>
</organism>
<sequence length="156" mass="16958">MKHSTRTTNTPSQDRGLEEEETVGAILKSRQRNTAHAALGAITAVLGGITFLVWGCIYSDVRHDPSGVLTKGFATFTALGIALVIVAGGLAFTWLLAREGRVRTAQGDFVREYWQRQQMAAIRDAIRVFLQEGDESTARAIAQTRGLLDTGTDPAR</sequence>
<evidence type="ECO:0000313" key="4">
    <source>
        <dbReference type="Proteomes" id="UP000267804"/>
    </source>
</evidence>
<protein>
    <submittedName>
        <fullName evidence="3">Uncharacterized protein</fullName>
    </submittedName>
</protein>
<dbReference type="RefSeq" id="WP_120569248.1">
    <property type="nucleotide sequence ID" value="NZ_CP024087.1"/>
</dbReference>